<dbReference type="Gene3D" id="2.170.270.10">
    <property type="entry name" value="SET domain"/>
    <property type="match status" value="1"/>
</dbReference>
<geneLocation type="plasmid" evidence="5">
    <name>unnamed1</name>
</geneLocation>
<gene>
    <name evidence="5" type="ORF">D3Y57_01390</name>
</gene>
<dbReference type="AlphaFoldDB" id="A0A494TEF8"/>
<dbReference type="Pfam" id="PF00856">
    <property type="entry name" value="SET"/>
    <property type="match status" value="1"/>
</dbReference>
<proteinExistence type="predicted"/>
<dbReference type="PANTHER" id="PTHR12350">
    <property type="entry name" value="HISTONE-LYSINE N-METHYLTRANSFERASE-RELATED"/>
    <property type="match status" value="1"/>
</dbReference>
<dbReference type="InterPro" id="IPR001214">
    <property type="entry name" value="SET_dom"/>
</dbReference>
<dbReference type="PROSITE" id="PS50280">
    <property type="entry name" value="SET"/>
    <property type="match status" value="1"/>
</dbReference>
<evidence type="ECO:0000259" key="3">
    <source>
        <dbReference type="PROSITE" id="PS50280"/>
    </source>
</evidence>
<dbReference type="KEGG" id="spha:D3Y57_01390"/>
<dbReference type="Proteomes" id="UP000276254">
    <property type="component" value="Plasmid unnamed1"/>
</dbReference>
<sequence>MFSMASAVFAHDDTDAEIIEIAFLDDACGLGIRATAAISGGSEIHTFVGSISSEVSQHSLQVSDRRHIAETQYIGYLTHGCVPNSRLDMTRFALIAISDIAPGDVLTIDYSATEDRLYRQFPCHCGATGCRRWVTGRAETPDTAAMTYLNTLISQTA</sequence>
<dbReference type="SUPFAM" id="SSF82199">
    <property type="entry name" value="SET domain"/>
    <property type="match status" value="1"/>
</dbReference>
<evidence type="ECO:0000313" key="5">
    <source>
        <dbReference type="EMBL" id="AYJ85423.1"/>
    </source>
</evidence>
<dbReference type="OrthoDB" id="9804945at2"/>
<keyword evidence="5" id="KW-0614">Plasmid</keyword>
<dbReference type="PANTHER" id="PTHR12350:SF19">
    <property type="entry name" value="SET DOMAIN-CONTAINING PROTEIN"/>
    <property type="match status" value="1"/>
</dbReference>
<organism evidence="5 6">
    <name type="scientific">Sphingomonas paeninsulae</name>
    <dbReference type="NCBI Taxonomy" id="2319844"/>
    <lineage>
        <taxon>Bacteria</taxon>
        <taxon>Pseudomonadati</taxon>
        <taxon>Pseudomonadota</taxon>
        <taxon>Alphaproteobacteria</taxon>
        <taxon>Sphingomonadales</taxon>
        <taxon>Sphingomonadaceae</taxon>
        <taxon>Sphingomonas</taxon>
    </lineage>
</organism>
<dbReference type="GO" id="GO:0008168">
    <property type="term" value="F:methyltransferase activity"/>
    <property type="evidence" value="ECO:0007669"/>
    <property type="project" value="UniProtKB-KW"/>
</dbReference>
<reference evidence="5 6" key="1">
    <citation type="submission" date="2018-09" db="EMBL/GenBank/DDBJ databases">
        <title>Sphingomonas peninsula sp. nov., isolated from fildes peninsula, Antarctic soil.</title>
        <authorList>
            <person name="Yingchao G."/>
        </authorList>
    </citation>
    <scope>NUCLEOTIDE SEQUENCE [LARGE SCALE GENOMIC DNA]</scope>
    <source>
        <strain evidence="5 6">YZ-8</strain>
        <plasmid evidence="5 6">unnamed1</plasmid>
    </source>
</reference>
<accession>A0A494TEF8</accession>
<dbReference type="InterPro" id="IPR046341">
    <property type="entry name" value="SET_dom_sf"/>
</dbReference>
<keyword evidence="6" id="KW-1185">Reference proteome</keyword>
<dbReference type="InterPro" id="IPR053201">
    <property type="entry name" value="Flavunoidine_N-MTase"/>
</dbReference>
<dbReference type="GO" id="GO:0032259">
    <property type="term" value="P:methylation"/>
    <property type="evidence" value="ECO:0007669"/>
    <property type="project" value="UniProtKB-KW"/>
</dbReference>
<dbReference type="InterPro" id="IPR003616">
    <property type="entry name" value="Post-SET_dom"/>
</dbReference>
<evidence type="ECO:0000256" key="2">
    <source>
        <dbReference type="ARBA" id="ARBA00022691"/>
    </source>
</evidence>
<evidence type="ECO:0000256" key="1">
    <source>
        <dbReference type="ARBA" id="ARBA00022679"/>
    </source>
</evidence>
<protein>
    <submittedName>
        <fullName evidence="5">SET domain-containing protein-lysine N-methyltransferase</fullName>
    </submittedName>
</protein>
<keyword evidence="5" id="KW-0489">Methyltransferase</keyword>
<keyword evidence="2" id="KW-0949">S-adenosyl-L-methionine</keyword>
<feature type="domain" description="SET" evidence="3">
    <location>
        <begin position="17"/>
        <end position="111"/>
    </location>
</feature>
<name>A0A494TEF8_SPHPE</name>
<dbReference type="PROSITE" id="PS50868">
    <property type="entry name" value="POST_SET"/>
    <property type="match status" value="1"/>
</dbReference>
<keyword evidence="1 5" id="KW-0808">Transferase</keyword>
<feature type="domain" description="Post-SET" evidence="4">
    <location>
        <begin position="119"/>
        <end position="135"/>
    </location>
</feature>
<evidence type="ECO:0000259" key="4">
    <source>
        <dbReference type="PROSITE" id="PS50868"/>
    </source>
</evidence>
<dbReference type="EMBL" id="CP032828">
    <property type="protein sequence ID" value="AYJ85423.1"/>
    <property type="molecule type" value="Genomic_DNA"/>
</dbReference>
<evidence type="ECO:0000313" key="6">
    <source>
        <dbReference type="Proteomes" id="UP000276254"/>
    </source>
</evidence>